<evidence type="ECO:0000256" key="1">
    <source>
        <dbReference type="ARBA" id="ARBA00010466"/>
    </source>
</evidence>
<sequence>MVHTERFPLALAHTAATLYYLQDATQAEIAQRIGTSRATVSRLLREARDRGLVRIEVVPLPEQDPGDLAEKVRTALGLHHVSLCPPTPEAHVAEAVSPTVAAVLAGVGLSPGDVLLVSSGRTLHEIAERELPALPGVLVVPMVGGQDEPEPWYQTNEITRRVAVAVGGTPRFLHAPAFPGRRLRRSLVEDPEFRRFAQLWAGARCALMGVGAPTLRRESLPGFVPTGEAPLAGAVGDVASRFYDASGAEITYDGADRLIAIPLDVLSGVPVRIAVAYGALKVPSIVAGARGGHFTHLVTDPATASALLTSAPHPQEIP</sequence>
<dbReference type="InterPro" id="IPR036390">
    <property type="entry name" value="WH_DNA-bd_sf"/>
</dbReference>
<comment type="caution">
    <text evidence="7">The sequence shown here is derived from an EMBL/GenBank/DDBJ whole genome shotgun (WGS) entry which is preliminary data.</text>
</comment>
<organism evidence="7 8">
    <name type="scientific">Kineococcus endophyticus</name>
    <dbReference type="NCBI Taxonomy" id="1181883"/>
    <lineage>
        <taxon>Bacteria</taxon>
        <taxon>Bacillati</taxon>
        <taxon>Actinomycetota</taxon>
        <taxon>Actinomycetes</taxon>
        <taxon>Kineosporiales</taxon>
        <taxon>Kineosporiaceae</taxon>
        <taxon>Kineococcus</taxon>
    </lineage>
</organism>
<dbReference type="InterPro" id="IPR036388">
    <property type="entry name" value="WH-like_DNA-bd_sf"/>
</dbReference>
<name>A0ABV3P2T2_9ACTN</name>
<dbReference type="PANTHER" id="PTHR34294:SF1">
    <property type="entry name" value="TRANSCRIPTIONAL REGULATOR LSRR"/>
    <property type="match status" value="1"/>
</dbReference>
<dbReference type="PANTHER" id="PTHR34294">
    <property type="entry name" value="TRANSCRIPTIONAL REGULATOR-RELATED"/>
    <property type="match status" value="1"/>
</dbReference>
<dbReference type="SUPFAM" id="SSF100950">
    <property type="entry name" value="NagB/RpiA/CoA transferase-like"/>
    <property type="match status" value="1"/>
</dbReference>
<dbReference type="SUPFAM" id="SSF46785">
    <property type="entry name" value="Winged helix' DNA-binding domain"/>
    <property type="match status" value="1"/>
</dbReference>
<evidence type="ECO:0000313" key="7">
    <source>
        <dbReference type="EMBL" id="MEW9263908.1"/>
    </source>
</evidence>
<feature type="domain" description="HTH crp-type" evidence="6">
    <location>
        <begin position="23"/>
        <end position="54"/>
    </location>
</feature>
<reference evidence="7 8" key="1">
    <citation type="submission" date="2024-07" db="EMBL/GenBank/DDBJ databases">
        <authorList>
            <person name="Thanompreechachai J."/>
            <person name="Duangmal K."/>
        </authorList>
    </citation>
    <scope>NUCLEOTIDE SEQUENCE [LARGE SCALE GENOMIC DNA]</scope>
    <source>
        <strain evidence="7 8">KCTC 19886</strain>
    </source>
</reference>
<gene>
    <name evidence="7" type="ORF">AB1207_04035</name>
</gene>
<keyword evidence="4" id="KW-0804">Transcription</keyword>
<evidence type="ECO:0000259" key="6">
    <source>
        <dbReference type="Pfam" id="PF13545"/>
    </source>
</evidence>
<evidence type="ECO:0000313" key="8">
    <source>
        <dbReference type="Proteomes" id="UP001555826"/>
    </source>
</evidence>
<keyword evidence="3" id="KW-0238">DNA-binding</keyword>
<dbReference type="Gene3D" id="1.10.10.10">
    <property type="entry name" value="Winged helix-like DNA-binding domain superfamily/Winged helix DNA-binding domain"/>
    <property type="match status" value="1"/>
</dbReference>
<dbReference type="InterPro" id="IPR051054">
    <property type="entry name" value="SorC_transcr_regulators"/>
</dbReference>
<dbReference type="Proteomes" id="UP001555826">
    <property type="component" value="Unassembled WGS sequence"/>
</dbReference>
<dbReference type="EMBL" id="JBFNQN010000002">
    <property type="protein sequence ID" value="MEW9263908.1"/>
    <property type="molecule type" value="Genomic_DNA"/>
</dbReference>
<dbReference type="InterPro" id="IPR037171">
    <property type="entry name" value="NagB/RpiA_transferase-like"/>
</dbReference>
<comment type="similarity">
    <text evidence="1">Belongs to the SorC transcriptional regulatory family.</text>
</comment>
<keyword evidence="8" id="KW-1185">Reference proteome</keyword>
<feature type="domain" description="Sugar-binding" evidence="5">
    <location>
        <begin position="67"/>
        <end position="308"/>
    </location>
</feature>
<proteinExistence type="inferred from homology"/>
<dbReference type="Gene3D" id="3.40.50.1360">
    <property type="match status" value="1"/>
</dbReference>
<dbReference type="InterPro" id="IPR007324">
    <property type="entry name" value="Sugar-bd_dom_put"/>
</dbReference>
<dbReference type="Pfam" id="PF13545">
    <property type="entry name" value="HTH_Crp_2"/>
    <property type="match status" value="1"/>
</dbReference>
<accession>A0ABV3P2T2</accession>
<dbReference type="RefSeq" id="WP_367636494.1">
    <property type="nucleotide sequence ID" value="NZ_JBFNQN010000002.1"/>
</dbReference>
<dbReference type="InterPro" id="IPR012318">
    <property type="entry name" value="HTH_CRP"/>
</dbReference>
<evidence type="ECO:0000259" key="5">
    <source>
        <dbReference type="Pfam" id="PF04198"/>
    </source>
</evidence>
<keyword evidence="2" id="KW-0805">Transcription regulation</keyword>
<dbReference type="Pfam" id="PF04198">
    <property type="entry name" value="Sugar-bind"/>
    <property type="match status" value="1"/>
</dbReference>
<evidence type="ECO:0000256" key="2">
    <source>
        <dbReference type="ARBA" id="ARBA00023015"/>
    </source>
</evidence>
<evidence type="ECO:0000256" key="4">
    <source>
        <dbReference type="ARBA" id="ARBA00023163"/>
    </source>
</evidence>
<protein>
    <submittedName>
        <fullName evidence="7">Sugar-binding domain-containing protein</fullName>
    </submittedName>
</protein>
<evidence type="ECO:0000256" key="3">
    <source>
        <dbReference type="ARBA" id="ARBA00023125"/>
    </source>
</evidence>